<dbReference type="GO" id="GO:0008270">
    <property type="term" value="F:zinc ion binding"/>
    <property type="evidence" value="ECO:0007669"/>
    <property type="project" value="UniProtKB-KW"/>
</dbReference>
<evidence type="ECO:0000256" key="3">
    <source>
        <dbReference type="ARBA" id="ARBA00022833"/>
    </source>
</evidence>
<feature type="compositionally biased region" description="Basic and acidic residues" evidence="5">
    <location>
        <begin position="92"/>
        <end position="101"/>
    </location>
</feature>
<feature type="domain" description="FYVE-type" evidence="7">
    <location>
        <begin position="273"/>
        <end position="355"/>
    </location>
</feature>
<evidence type="ECO:0000259" key="7">
    <source>
        <dbReference type="PROSITE" id="PS50178"/>
    </source>
</evidence>
<evidence type="ECO:0000313" key="8">
    <source>
        <dbReference type="EMBL" id="ELR24921.1"/>
    </source>
</evidence>
<dbReference type="PROSITE" id="PS50178">
    <property type="entry name" value="ZF_FYVE"/>
    <property type="match status" value="1"/>
</dbReference>
<evidence type="ECO:0000256" key="1">
    <source>
        <dbReference type="ARBA" id="ARBA00022723"/>
    </source>
</evidence>
<feature type="compositionally biased region" description="Acidic residues" evidence="5">
    <location>
        <begin position="102"/>
        <end position="120"/>
    </location>
</feature>
<reference evidence="8 9" key="1">
    <citation type="journal article" date="2013" name="Genome Biol.">
        <title>Genome of Acanthamoeba castellanii highlights extensive lateral gene transfer and early evolution of tyrosine kinase signaling.</title>
        <authorList>
            <person name="Clarke M."/>
            <person name="Lohan A.J."/>
            <person name="Liu B."/>
            <person name="Lagkouvardos I."/>
            <person name="Roy S."/>
            <person name="Zafar N."/>
            <person name="Bertelli C."/>
            <person name="Schilde C."/>
            <person name="Kianianmomeni A."/>
            <person name="Burglin T.R."/>
            <person name="Frech C."/>
            <person name="Turcotte B."/>
            <person name="Kopec K.O."/>
            <person name="Synnott J.M."/>
            <person name="Choo C."/>
            <person name="Paponov I."/>
            <person name="Finkler A."/>
            <person name="Soon Heng Tan C."/>
            <person name="Hutchins A.P."/>
            <person name="Weinmeier T."/>
            <person name="Rattei T."/>
            <person name="Chu J.S."/>
            <person name="Gimenez G."/>
            <person name="Irimia M."/>
            <person name="Rigden D.J."/>
            <person name="Fitzpatrick D.A."/>
            <person name="Lorenzo-Morales J."/>
            <person name="Bateman A."/>
            <person name="Chiu C.H."/>
            <person name="Tang P."/>
            <person name="Hegemann P."/>
            <person name="Fromm H."/>
            <person name="Raoult D."/>
            <person name="Greub G."/>
            <person name="Miranda-Saavedra D."/>
            <person name="Chen N."/>
            <person name="Nash P."/>
            <person name="Ginger M.L."/>
            <person name="Horn M."/>
            <person name="Schaap P."/>
            <person name="Caler L."/>
            <person name="Loftus B."/>
        </authorList>
    </citation>
    <scope>NUCLEOTIDE SEQUENCE [LARGE SCALE GENOMIC DNA]</scope>
    <source>
        <strain evidence="8 9">Neff</strain>
    </source>
</reference>
<dbReference type="GeneID" id="14925956"/>
<dbReference type="InterPro" id="IPR013083">
    <property type="entry name" value="Znf_RING/FYVE/PHD"/>
</dbReference>
<dbReference type="RefSeq" id="XP_004356821.1">
    <property type="nucleotide sequence ID" value="XM_004356768.1"/>
</dbReference>
<keyword evidence="2 4" id="KW-0863">Zinc-finger</keyword>
<dbReference type="EMBL" id="KB007811">
    <property type="protein sequence ID" value="ELR24921.1"/>
    <property type="molecule type" value="Genomic_DNA"/>
</dbReference>
<dbReference type="InterPro" id="IPR017455">
    <property type="entry name" value="Znf_FYVE-rel"/>
</dbReference>
<keyword evidence="9" id="KW-1185">Reference proteome</keyword>
<dbReference type="OrthoDB" id="10057496at2759"/>
<feature type="compositionally biased region" description="Basic and acidic residues" evidence="5">
    <location>
        <begin position="243"/>
        <end position="256"/>
    </location>
</feature>
<dbReference type="SUPFAM" id="SSF57903">
    <property type="entry name" value="FYVE/PHD zinc finger"/>
    <property type="match status" value="1"/>
</dbReference>
<accession>L8HKJ3</accession>
<sequence length="393" mass="43772">MTMTDLGVECVVGLCMAAAIWWVARRRCRSHTEEPKTRLDSADPAKVMALADDAAAAAHDALLAECDSTSEADDDDSSVHSLDEQPPQPPQHQHEDSPLNKEEDDDEDEDDDDDEAAETDVTEHDDGGDEEVEDEDDEDDNNEDRPLIDEKMMEETMARAMAMAANMGVNMSESFMAMEEFLVLDTPQPAAAIEEERMRMEDPASFVHLDDAGIDDNSDDNDNEHEGEDEEEEENEEEEEEMEKEKSVGGEGEREPSSQGLMSAFWAKCEYKDECNLCHSPFSFLVRRHHCRKCCASVCSGYDALQRAAAMTMTMTMLCPDDVDMERRCSSNSAALEEFGGSVERVCDRCWASVQMAAADDRHQEEDHDADDQQDSDDDGGEDDNEAEKALSS</sequence>
<keyword evidence="6" id="KW-0472">Membrane</keyword>
<evidence type="ECO:0000256" key="6">
    <source>
        <dbReference type="SAM" id="Phobius"/>
    </source>
</evidence>
<evidence type="ECO:0000256" key="5">
    <source>
        <dbReference type="SAM" id="MobiDB-lite"/>
    </source>
</evidence>
<name>L8HKJ3_ACACF</name>
<keyword evidence="6" id="KW-1133">Transmembrane helix</keyword>
<keyword evidence="6" id="KW-0812">Transmembrane</keyword>
<dbReference type="InterPro" id="IPR000306">
    <property type="entry name" value="Znf_FYVE"/>
</dbReference>
<dbReference type="AlphaFoldDB" id="L8HKJ3"/>
<dbReference type="KEGG" id="acan:ACA1_175990"/>
<gene>
    <name evidence="8" type="ORF">ACA1_175990</name>
</gene>
<proteinExistence type="predicted"/>
<dbReference type="Pfam" id="PF01363">
    <property type="entry name" value="FYVE"/>
    <property type="match status" value="1"/>
</dbReference>
<dbReference type="InterPro" id="IPR011011">
    <property type="entry name" value="Znf_FYVE_PHD"/>
</dbReference>
<dbReference type="Gene3D" id="3.30.40.10">
    <property type="entry name" value="Zinc/RING finger domain, C3HC4 (zinc finger)"/>
    <property type="match status" value="1"/>
</dbReference>
<dbReference type="Proteomes" id="UP000011083">
    <property type="component" value="Unassembled WGS sequence"/>
</dbReference>
<dbReference type="SMART" id="SM00064">
    <property type="entry name" value="FYVE"/>
    <property type="match status" value="1"/>
</dbReference>
<feature type="region of interest" description="Disordered" evidence="5">
    <location>
        <begin position="360"/>
        <end position="393"/>
    </location>
</feature>
<keyword evidence="1" id="KW-0479">Metal-binding</keyword>
<protein>
    <recommendedName>
        <fullName evidence="7">FYVE-type domain-containing protein</fullName>
    </recommendedName>
</protein>
<keyword evidence="3" id="KW-0862">Zinc</keyword>
<dbReference type="VEuPathDB" id="AmoebaDB:ACA1_175990"/>
<feature type="compositionally biased region" description="Acidic residues" evidence="5">
    <location>
        <begin position="212"/>
        <end position="242"/>
    </location>
</feature>
<feature type="transmembrane region" description="Helical" evidence="6">
    <location>
        <begin position="6"/>
        <end position="24"/>
    </location>
</feature>
<organism evidence="8 9">
    <name type="scientific">Acanthamoeba castellanii (strain ATCC 30010 / Neff)</name>
    <dbReference type="NCBI Taxonomy" id="1257118"/>
    <lineage>
        <taxon>Eukaryota</taxon>
        <taxon>Amoebozoa</taxon>
        <taxon>Discosea</taxon>
        <taxon>Longamoebia</taxon>
        <taxon>Centramoebida</taxon>
        <taxon>Acanthamoebidae</taxon>
        <taxon>Acanthamoeba</taxon>
    </lineage>
</organism>
<feature type="compositionally biased region" description="Acidic residues" evidence="5">
    <location>
        <begin position="367"/>
        <end position="386"/>
    </location>
</feature>
<evidence type="ECO:0000256" key="2">
    <source>
        <dbReference type="ARBA" id="ARBA00022771"/>
    </source>
</evidence>
<evidence type="ECO:0000313" key="9">
    <source>
        <dbReference type="Proteomes" id="UP000011083"/>
    </source>
</evidence>
<dbReference type="OMA" id="GNESCHA"/>
<feature type="region of interest" description="Disordered" evidence="5">
    <location>
        <begin position="62"/>
        <end position="149"/>
    </location>
</feature>
<evidence type="ECO:0000256" key="4">
    <source>
        <dbReference type="PROSITE-ProRule" id="PRU00091"/>
    </source>
</evidence>
<feature type="region of interest" description="Disordered" evidence="5">
    <location>
        <begin position="209"/>
        <end position="258"/>
    </location>
</feature>
<feature type="compositionally biased region" description="Acidic residues" evidence="5">
    <location>
        <begin position="126"/>
        <end position="142"/>
    </location>
</feature>